<sequence length="118" mass="13691">MTLLPKLLYHAALLAPLLLLISEVQIWALLIQIGLIVGLKPEMIAKDKTDWLWTESEIQQLEKEMIEYYIDTFFLHFGWPPVLPHYLPHNPCTLFIPIPHIQGQTSIPNVHADISKWE</sequence>
<dbReference type="Proteomes" id="UP000217790">
    <property type="component" value="Unassembled WGS sequence"/>
</dbReference>
<keyword evidence="1" id="KW-0812">Transmembrane</keyword>
<organism evidence="2 3">
    <name type="scientific">Armillaria gallica</name>
    <name type="common">Bulbous honey fungus</name>
    <name type="synonym">Armillaria bulbosa</name>
    <dbReference type="NCBI Taxonomy" id="47427"/>
    <lineage>
        <taxon>Eukaryota</taxon>
        <taxon>Fungi</taxon>
        <taxon>Dikarya</taxon>
        <taxon>Basidiomycota</taxon>
        <taxon>Agaricomycotina</taxon>
        <taxon>Agaricomycetes</taxon>
        <taxon>Agaricomycetidae</taxon>
        <taxon>Agaricales</taxon>
        <taxon>Marasmiineae</taxon>
        <taxon>Physalacriaceae</taxon>
        <taxon>Armillaria</taxon>
    </lineage>
</organism>
<keyword evidence="1" id="KW-1133">Transmembrane helix</keyword>
<evidence type="ECO:0000313" key="3">
    <source>
        <dbReference type="Proteomes" id="UP000217790"/>
    </source>
</evidence>
<dbReference type="OrthoDB" id="2634326at2759"/>
<dbReference type="EMBL" id="KZ293656">
    <property type="protein sequence ID" value="PBK93338.1"/>
    <property type="molecule type" value="Genomic_DNA"/>
</dbReference>
<feature type="transmembrane region" description="Helical" evidence="1">
    <location>
        <begin position="12"/>
        <end position="39"/>
    </location>
</feature>
<evidence type="ECO:0000256" key="1">
    <source>
        <dbReference type="SAM" id="Phobius"/>
    </source>
</evidence>
<name>A0A2H3DR50_ARMGA</name>
<protein>
    <submittedName>
        <fullName evidence="2">Uncharacterized protein</fullName>
    </submittedName>
</protein>
<dbReference type="STRING" id="47427.A0A2H3DR50"/>
<dbReference type="AlphaFoldDB" id="A0A2H3DR50"/>
<accession>A0A2H3DR50</accession>
<keyword evidence="3" id="KW-1185">Reference proteome</keyword>
<keyword evidence="1" id="KW-0472">Membrane</keyword>
<evidence type="ECO:0000313" key="2">
    <source>
        <dbReference type="EMBL" id="PBK93338.1"/>
    </source>
</evidence>
<reference evidence="3" key="1">
    <citation type="journal article" date="2017" name="Nat. Ecol. Evol.">
        <title>Genome expansion and lineage-specific genetic innovations in the forest pathogenic fungi Armillaria.</title>
        <authorList>
            <person name="Sipos G."/>
            <person name="Prasanna A.N."/>
            <person name="Walter M.C."/>
            <person name="O'Connor E."/>
            <person name="Balint B."/>
            <person name="Krizsan K."/>
            <person name="Kiss B."/>
            <person name="Hess J."/>
            <person name="Varga T."/>
            <person name="Slot J."/>
            <person name="Riley R."/>
            <person name="Boka B."/>
            <person name="Rigling D."/>
            <person name="Barry K."/>
            <person name="Lee J."/>
            <person name="Mihaltcheva S."/>
            <person name="LaButti K."/>
            <person name="Lipzen A."/>
            <person name="Waldron R."/>
            <person name="Moloney N.M."/>
            <person name="Sperisen C."/>
            <person name="Kredics L."/>
            <person name="Vagvoelgyi C."/>
            <person name="Patrignani A."/>
            <person name="Fitzpatrick D."/>
            <person name="Nagy I."/>
            <person name="Doyle S."/>
            <person name="Anderson J.B."/>
            <person name="Grigoriev I.V."/>
            <person name="Gueldener U."/>
            <person name="Muensterkoetter M."/>
            <person name="Nagy L.G."/>
        </authorList>
    </citation>
    <scope>NUCLEOTIDE SEQUENCE [LARGE SCALE GENOMIC DNA]</scope>
    <source>
        <strain evidence="3">Ar21-2</strain>
    </source>
</reference>
<dbReference type="InParanoid" id="A0A2H3DR50"/>
<proteinExistence type="predicted"/>
<gene>
    <name evidence="2" type="ORF">ARMGADRAFT_1030002</name>
</gene>